<dbReference type="SMART" id="SM00530">
    <property type="entry name" value="HTH_XRE"/>
    <property type="match status" value="1"/>
</dbReference>
<evidence type="ECO:0000313" key="3">
    <source>
        <dbReference type="Proteomes" id="UP001549111"/>
    </source>
</evidence>
<gene>
    <name evidence="2" type="ORF">ABIC99_003652</name>
</gene>
<dbReference type="RefSeq" id="WP_219341018.1">
    <property type="nucleotide sequence ID" value="NZ_CP035707.1"/>
</dbReference>
<protein>
    <submittedName>
        <fullName evidence="2">Transcriptional regulator</fullName>
    </submittedName>
</protein>
<dbReference type="PANTHER" id="PTHR37301">
    <property type="entry name" value="DNA-BINDING PROTEIN-RELATED"/>
    <property type="match status" value="1"/>
</dbReference>
<reference evidence="2 3" key="1">
    <citation type="submission" date="2024-06" db="EMBL/GenBank/DDBJ databases">
        <title>Genomic Encyclopedia of Type Strains, Phase IV (KMG-IV): sequencing the most valuable type-strain genomes for metagenomic binning, comparative biology and taxonomic classification.</title>
        <authorList>
            <person name="Goeker M."/>
        </authorList>
    </citation>
    <scope>NUCLEOTIDE SEQUENCE [LARGE SCALE GENOMIC DNA]</scope>
    <source>
        <strain evidence="2 3">D-501</strain>
    </source>
</reference>
<dbReference type="CDD" id="cd00093">
    <property type="entry name" value="HTH_XRE"/>
    <property type="match status" value="1"/>
</dbReference>
<proteinExistence type="predicted"/>
<comment type="caution">
    <text evidence="2">The sequence shown here is derived from an EMBL/GenBank/DDBJ whole genome shotgun (WGS) entry which is preliminary data.</text>
</comment>
<accession>A0ABV2IS82</accession>
<dbReference type="Proteomes" id="UP001549111">
    <property type="component" value="Unassembled WGS sequence"/>
</dbReference>
<dbReference type="Pfam" id="PF13443">
    <property type="entry name" value="HTH_26"/>
    <property type="match status" value="1"/>
</dbReference>
<name>A0ABV2IS82_9BURK</name>
<feature type="domain" description="HTH cro/C1-type" evidence="1">
    <location>
        <begin position="6"/>
        <end position="62"/>
    </location>
</feature>
<evidence type="ECO:0000259" key="1">
    <source>
        <dbReference type="SMART" id="SM00530"/>
    </source>
</evidence>
<organism evidence="2 3">
    <name type="scientific">Sphaerotilus sulfidivorans</name>
    <dbReference type="NCBI Taxonomy" id="639200"/>
    <lineage>
        <taxon>Bacteria</taxon>
        <taxon>Pseudomonadati</taxon>
        <taxon>Pseudomonadota</taxon>
        <taxon>Betaproteobacteria</taxon>
        <taxon>Burkholderiales</taxon>
        <taxon>Sphaerotilaceae</taxon>
        <taxon>Sphaerotilus</taxon>
    </lineage>
</organism>
<dbReference type="InterPro" id="IPR001387">
    <property type="entry name" value="Cro/C1-type_HTH"/>
</dbReference>
<dbReference type="EMBL" id="JBEPLS010000024">
    <property type="protein sequence ID" value="MET3605818.1"/>
    <property type="molecule type" value="Genomic_DNA"/>
</dbReference>
<keyword evidence="3" id="KW-1185">Reference proteome</keyword>
<dbReference type="PANTHER" id="PTHR37301:SF1">
    <property type="entry name" value="DNA-BINDING PROTEIN"/>
    <property type="match status" value="1"/>
</dbReference>
<evidence type="ECO:0000313" key="2">
    <source>
        <dbReference type="EMBL" id="MET3605818.1"/>
    </source>
</evidence>
<sequence>MTLKCHLARLMARDRLRVSDVARATGLNRSTITALVHDRATRVELPDVEALCRVLHCGVGDLFEYSADDQPAEAAAQEMRS</sequence>